<organism evidence="3 4">
    <name type="scientific">Prevotella melaninogenica DNF00666</name>
    <dbReference type="NCBI Taxonomy" id="1401073"/>
    <lineage>
        <taxon>Bacteria</taxon>
        <taxon>Pseudomonadati</taxon>
        <taxon>Bacteroidota</taxon>
        <taxon>Bacteroidia</taxon>
        <taxon>Bacteroidales</taxon>
        <taxon>Prevotellaceae</taxon>
        <taxon>Prevotella</taxon>
    </lineage>
</organism>
<dbReference type="InterPro" id="IPR004843">
    <property type="entry name" value="Calcineurin-like_PHP"/>
</dbReference>
<keyword evidence="1" id="KW-0812">Transmembrane</keyword>
<dbReference type="InterPro" id="IPR051158">
    <property type="entry name" value="Metallophosphoesterase_sf"/>
</dbReference>
<dbReference type="Proteomes" id="UP000029578">
    <property type="component" value="Unassembled WGS sequence"/>
</dbReference>
<dbReference type="RefSeq" id="WP_036861724.1">
    <property type="nucleotide sequence ID" value="NZ_JRNS01000080.1"/>
</dbReference>
<feature type="transmembrane region" description="Helical" evidence="1">
    <location>
        <begin position="76"/>
        <end position="95"/>
    </location>
</feature>
<feature type="domain" description="Calcineurin-like phosphoesterase" evidence="2">
    <location>
        <begin position="149"/>
        <end position="312"/>
    </location>
</feature>
<name>A0A096BBB6_9BACT</name>
<feature type="transmembrane region" description="Helical" evidence="1">
    <location>
        <begin position="6"/>
        <end position="25"/>
    </location>
</feature>
<evidence type="ECO:0000259" key="2">
    <source>
        <dbReference type="Pfam" id="PF00149"/>
    </source>
</evidence>
<dbReference type="PANTHER" id="PTHR31302">
    <property type="entry name" value="TRANSMEMBRANE PROTEIN WITH METALLOPHOSPHOESTERASE DOMAIN-RELATED"/>
    <property type="match status" value="1"/>
</dbReference>
<evidence type="ECO:0000313" key="3">
    <source>
        <dbReference type="EMBL" id="KGF56306.1"/>
    </source>
</evidence>
<dbReference type="AlphaFoldDB" id="A0A096BBB6"/>
<dbReference type="EMBL" id="JRNS01000080">
    <property type="protein sequence ID" value="KGF56306.1"/>
    <property type="molecule type" value="Genomic_DNA"/>
</dbReference>
<dbReference type="PANTHER" id="PTHR31302:SF0">
    <property type="entry name" value="TRANSMEMBRANE PROTEIN WITH METALLOPHOSPHOESTERASE DOMAIN"/>
    <property type="match status" value="1"/>
</dbReference>
<dbReference type="GO" id="GO:0016787">
    <property type="term" value="F:hydrolase activity"/>
    <property type="evidence" value="ECO:0007669"/>
    <property type="project" value="InterPro"/>
</dbReference>
<feature type="transmembrane region" description="Helical" evidence="1">
    <location>
        <begin position="107"/>
        <end position="126"/>
    </location>
</feature>
<feature type="transmembrane region" description="Helical" evidence="1">
    <location>
        <begin position="37"/>
        <end position="56"/>
    </location>
</feature>
<dbReference type="Gene3D" id="3.60.21.10">
    <property type="match status" value="1"/>
</dbReference>
<proteinExistence type="predicted"/>
<dbReference type="SUPFAM" id="SSF56300">
    <property type="entry name" value="Metallo-dependent phosphatases"/>
    <property type="match status" value="1"/>
</dbReference>
<evidence type="ECO:0000256" key="1">
    <source>
        <dbReference type="SAM" id="Phobius"/>
    </source>
</evidence>
<accession>A0A096BBB6</accession>
<protein>
    <submittedName>
        <fullName evidence="3">Metallophosphoesterase</fullName>
    </submittedName>
</protein>
<evidence type="ECO:0000313" key="4">
    <source>
        <dbReference type="Proteomes" id="UP000029578"/>
    </source>
</evidence>
<keyword evidence="1" id="KW-0472">Membrane</keyword>
<reference evidence="3 4" key="1">
    <citation type="submission" date="2014-07" db="EMBL/GenBank/DDBJ databases">
        <authorList>
            <person name="McCorrison J."/>
            <person name="Sanka R."/>
            <person name="Torralba M."/>
            <person name="Gillis M."/>
            <person name="Haft D.H."/>
            <person name="Methe B."/>
            <person name="Sutton G."/>
            <person name="Nelson K.E."/>
        </authorList>
    </citation>
    <scope>NUCLEOTIDE SEQUENCE [LARGE SCALE GENOMIC DNA]</scope>
    <source>
        <strain evidence="3 4">DNF00666</strain>
    </source>
</reference>
<sequence length="367" mass="41705">MGYGWIIVFLLVLLLGCGYVSWHVWQILPLAVVGKWIVVGALLLCIVCFFANFILGLDNKPMPIAITLYEVGNSAVFIWLYLLLLFLVLDLGRLLHLVPRSFLYNSWAGTVSVVVIMIGLFVYGYFNYLHKERVPLTLQSAKPMKQQHRLVMMTDLHLGYHNRTDEFRKWVDKVNEEQPEAILIAGDIIDGSIRALIDQDMAAEFRRLKAPVYACLGNHEYLSGEPRAKKFYQDAGIHLLIDSHSVVPLAGGDSILIVGRDDRTNKKRASLQHLMKFAPKSYYTILMDHQPYHLEEAQQAGIDFQLSGHTHYGQVWPVSWIEDLIYEDAFGPLQKGNTQYYVSSGIGIWGGKFRVGTRSEYVVADIK</sequence>
<dbReference type="Pfam" id="PF00149">
    <property type="entry name" value="Metallophos"/>
    <property type="match status" value="1"/>
</dbReference>
<dbReference type="CDD" id="cd07385">
    <property type="entry name" value="MPP_YkuE_C"/>
    <property type="match status" value="1"/>
</dbReference>
<gene>
    <name evidence="3" type="ORF">HMPREF0661_01115</name>
</gene>
<comment type="caution">
    <text evidence="3">The sequence shown here is derived from an EMBL/GenBank/DDBJ whole genome shotgun (WGS) entry which is preliminary data.</text>
</comment>
<keyword evidence="1" id="KW-1133">Transmembrane helix</keyword>
<dbReference type="InterPro" id="IPR029052">
    <property type="entry name" value="Metallo-depent_PP-like"/>
</dbReference>